<evidence type="ECO:0000256" key="3">
    <source>
        <dbReference type="ARBA" id="ARBA00014876"/>
    </source>
</evidence>
<dbReference type="InterPro" id="IPR036412">
    <property type="entry name" value="HAD-like_sf"/>
</dbReference>
<accession>A0A0M2P292</accession>
<reference evidence="5 6" key="1">
    <citation type="submission" date="2015-03" db="EMBL/GenBank/DDBJ databases">
        <title>Genome Assembly of Staphylococcus cohnii subsp. cohnii strain G22B2.</title>
        <authorList>
            <person name="Nair G."/>
            <person name="Kaur G."/>
            <person name="Khatri I."/>
            <person name="Singh N.K."/>
            <person name="Sathyabama S."/>
            <person name="Maurya S.K."/>
            <person name="Subramanian S."/>
            <person name="Agrewala J.N."/>
            <person name="Mayilraj S."/>
        </authorList>
    </citation>
    <scope>NUCLEOTIDE SEQUENCE [LARGE SCALE GENOMIC DNA]</scope>
    <source>
        <strain evidence="5 6">G22B2</strain>
    </source>
</reference>
<dbReference type="InterPro" id="IPR023214">
    <property type="entry name" value="HAD_sf"/>
</dbReference>
<evidence type="ECO:0000313" key="5">
    <source>
        <dbReference type="EMBL" id="KKI64939.1"/>
    </source>
</evidence>
<feature type="active site" description="Proton donor" evidence="4">
    <location>
        <position position="11"/>
    </location>
</feature>
<evidence type="ECO:0000313" key="6">
    <source>
        <dbReference type="Proteomes" id="UP000034455"/>
    </source>
</evidence>
<dbReference type="PATRIC" id="fig|74704.6.peg.2183"/>
<dbReference type="SFLD" id="SFLDG01146">
    <property type="entry name" value="C1.2.2"/>
    <property type="match status" value="1"/>
</dbReference>
<dbReference type="SFLD" id="SFLDS00003">
    <property type="entry name" value="Haloacid_Dehalogenase"/>
    <property type="match status" value="1"/>
</dbReference>
<dbReference type="PANTHER" id="PTHR16504">
    <property type="entry name" value="5'(3')-DEOXYRIBONUCLEOTIDASE"/>
    <property type="match status" value="1"/>
</dbReference>
<dbReference type="Proteomes" id="UP000034455">
    <property type="component" value="Unassembled WGS sequence"/>
</dbReference>
<dbReference type="AlphaFoldDB" id="A0A0M2P292"/>
<comment type="similarity">
    <text evidence="2">Belongs to the 5'(3')-deoxyribonucleotidase family.</text>
</comment>
<protein>
    <recommendedName>
        <fullName evidence="3">Putative 5'(3')-deoxyribonucleotidase</fullName>
    </recommendedName>
</protein>
<dbReference type="Gene3D" id="1.10.40.40">
    <property type="entry name" value="Deoxyribonucleotidase, domain 2"/>
    <property type="match status" value="1"/>
</dbReference>
<name>A0A0M2P292_STACC</name>
<dbReference type="SUPFAM" id="SSF56784">
    <property type="entry name" value="HAD-like"/>
    <property type="match status" value="1"/>
</dbReference>
<dbReference type="Gene3D" id="3.40.50.1000">
    <property type="entry name" value="HAD superfamily/HAD-like"/>
    <property type="match status" value="1"/>
</dbReference>
<dbReference type="PANTHER" id="PTHR16504:SF4">
    <property type="entry name" value="5'(3')-DEOXYRIBONUCLEOTIDASE"/>
    <property type="match status" value="1"/>
</dbReference>
<dbReference type="GO" id="GO:0008253">
    <property type="term" value="F:5'-nucleotidase activity"/>
    <property type="evidence" value="ECO:0007669"/>
    <property type="project" value="InterPro"/>
</dbReference>
<evidence type="ECO:0000256" key="1">
    <source>
        <dbReference type="ARBA" id="ARBA00003310"/>
    </source>
</evidence>
<dbReference type="InterPro" id="IPR010708">
    <property type="entry name" value="5'(3')-deoxyribonucleotidase"/>
</dbReference>
<dbReference type="SFLD" id="SFLDG01126">
    <property type="entry name" value="C1.2:_Nucleotidase_Like"/>
    <property type="match status" value="1"/>
</dbReference>
<proteinExistence type="inferred from homology"/>
<feature type="active site" description="Nucleophile" evidence="4">
    <location>
        <position position="9"/>
    </location>
</feature>
<organism evidence="5 6">
    <name type="scientific">Staphylococcus cohnii subsp. cohnii</name>
    <dbReference type="NCBI Taxonomy" id="74704"/>
    <lineage>
        <taxon>Bacteria</taxon>
        <taxon>Bacillati</taxon>
        <taxon>Bacillota</taxon>
        <taxon>Bacilli</taxon>
        <taxon>Bacillales</taxon>
        <taxon>Staphylococcaceae</taxon>
        <taxon>Staphylococcus</taxon>
        <taxon>Staphylococcus cohnii species complex</taxon>
    </lineage>
</organism>
<dbReference type="RefSeq" id="WP_019469525.1">
    <property type="nucleotide sequence ID" value="NZ_BKAS01000013.1"/>
</dbReference>
<evidence type="ECO:0000256" key="2">
    <source>
        <dbReference type="ARBA" id="ARBA00009589"/>
    </source>
</evidence>
<sequence>MTRKSIAIDMDEVLADTVGALIEDVNKRTDLGITYDMLDGKKLRHAMPEHDGLLHEILREPGFFKKLKVMAHSQEVVKKLTEYYDVYIATAAMDVPTSFHDKYAWLREYFPFLDSQHFVFCGRKDIVNADYLIDDNPRQLAIFTGKPIMYTASHNVNDDRFTRVNDWYDVEKYFLGDRDYDI</sequence>
<dbReference type="GO" id="GO:0009223">
    <property type="term" value="P:pyrimidine deoxyribonucleotide catabolic process"/>
    <property type="evidence" value="ECO:0007669"/>
    <property type="project" value="TreeGrafter"/>
</dbReference>
<evidence type="ECO:0000256" key="4">
    <source>
        <dbReference type="PIRSR" id="PIRSR610708-1"/>
    </source>
</evidence>
<dbReference type="Pfam" id="PF06941">
    <property type="entry name" value="NT5C"/>
    <property type="match status" value="1"/>
</dbReference>
<comment type="function">
    <text evidence="1">Dephosphorylates the 5' and 2'(3')-phosphates of deoxyribonucleotides.</text>
</comment>
<dbReference type="EMBL" id="LAKJ01000004">
    <property type="protein sequence ID" value="KKI64939.1"/>
    <property type="molecule type" value="Genomic_DNA"/>
</dbReference>
<gene>
    <name evidence="5" type="ORF">UF66_2122</name>
</gene>
<dbReference type="GeneID" id="58098270"/>
<comment type="caution">
    <text evidence="5">The sequence shown here is derived from an EMBL/GenBank/DDBJ whole genome shotgun (WGS) entry which is preliminary data.</text>
</comment>